<feature type="transmembrane region" description="Helical" evidence="1">
    <location>
        <begin position="78"/>
        <end position="101"/>
    </location>
</feature>
<keyword evidence="1" id="KW-0812">Transmembrane</keyword>
<protein>
    <submittedName>
        <fullName evidence="2">Uncharacterized protein</fullName>
    </submittedName>
</protein>
<evidence type="ECO:0000256" key="1">
    <source>
        <dbReference type="SAM" id="Phobius"/>
    </source>
</evidence>
<keyword evidence="1" id="KW-0472">Membrane</keyword>
<reference evidence="2" key="1">
    <citation type="submission" date="2021-03" db="EMBL/GenBank/DDBJ databases">
        <title>Complete Genome of Pseudoalteromonas xiamenensis STKMTI.2, a new potential marine bacterium producing anti-Vibrio compounds.</title>
        <authorList>
            <person name="Handayani D.P."/>
            <person name="Isnansetyo A."/>
            <person name="Istiqomah I."/>
            <person name="Jumina J."/>
        </authorList>
    </citation>
    <scope>NUCLEOTIDE SEQUENCE</scope>
    <source>
        <strain evidence="2">STKMTI.2</strain>
    </source>
</reference>
<sequence>MGTDFMLMGFIGYYIALSLACFSSNSLEQAYTCKWASYAKNVLLFPIVGYIVPAFIFTFLNLFYTFYVSEEINTVAWWHWPLIATLGLVLYFALIFSPVLVHKFFKSTSLKKIGGLYLAPNLLISVFVVEKTFFATKDIFSFFIVTLISLSVFMALLAIWFERRRKKGV</sequence>
<keyword evidence="1" id="KW-1133">Transmembrane helix</keyword>
<proteinExistence type="predicted"/>
<feature type="transmembrane region" description="Helical" evidence="1">
    <location>
        <begin position="113"/>
        <end position="133"/>
    </location>
</feature>
<dbReference type="AlphaFoldDB" id="A0A975DF58"/>
<organism evidence="2 3">
    <name type="scientific">Pseudoalteromonas xiamenensis</name>
    <dbReference type="NCBI Taxonomy" id="882626"/>
    <lineage>
        <taxon>Bacteria</taxon>
        <taxon>Pseudomonadati</taxon>
        <taxon>Pseudomonadota</taxon>
        <taxon>Gammaproteobacteria</taxon>
        <taxon>Alteromonadales</taxon>
        <taxon>Pseudoalteromonadaceae</taxon>
        <taxon>Pseudoalteromonas</taxon>
    </lineage>
</organism>
<dbReference type="KEGG" id="pxi:J5O05_10590"/>
<dbReference type="EMBL" id="CP072133">
    <property type="protein sequence ID" value="QTH70444.1"/>
    <property type="molecule type" value="Genomic_DNA"/>
</dbReference>
<dbReference type="Proteomes" id="UP000664904">
    <property type="component" value="Chromosome"/>
</dbReference>
<accession>A0A975DF58</accession>
<dbReference type="RefSeq" id="WP_208842039.1">
    <property type="nucleotide sequence ID" value="NZ_CP072133.1"/>
</dbReference>
<feature type="transmembrane region" description="Helical" evidence="1">
    <location>
        <begin position="43"/>
        <end position="66"/>
    </location>
</feature>
<evidence type="ECO:0000313" key="3">
    <source>
        <dbReference type="Proteomes" id="UP000664904"/>
    </source>
</evidence>
<name>A0A975DF58_9GAMM</name>
<gene>
    <name evidence="2" type="ORF">J5O05_10590</name>
</gene>
<evidence type="ECO:0000313" key="2">
    <source>
        <dbReference type="EMBL" id="QTH70444.1"/>
    </source>
</evidence>
<feature type="transmembrane region" description="Helical" evidence="1">
    <location>
        <begin position="139"/>
        <end position="161"/>
    </location>
</feature>
<feature type="transmembrane region" description="Helical" evidence="1">
    <location>
        <begin position="6"/>
        <end position="22"/>
    </location>
</feature>
<keyword evidence="3" id="KW-1185">Reference proteome</keyword>